<dbReference type="OrthoDB" id="2491499at2"/>
<gene>
    <name evidence="5" type="ORF">DQG23_33555</name>
</gene>
<keyword evidence="6" id="KW-1185">Reference proteome</keyword>
<feature type="region of interest" description="Disordered" evidence="2">
    <location>
        <begin position="1723"/>
        <end position="1748"/>
    </location>
</feature>
<feature type="domain" description="SLH" evidence="4">
    <location>
        <begin position="2064"/>
        <end position="2121"/>
    </location>
</feature>
<dbReference type="InterPro" id="IPR003343">
    <property type="entry name" value="Big_2"/>
</dbReference>
<sequence>MRMTVKVPMFKRLASMMIIAILFFDCLSKALTPHAAYASDGGNAGSVTQSAYGAGEAAADFRYAFKDANKIPELSVIEEETEMGQYGWDYQAYGIKAEAYNAGEHITFGFDVPADGFYAVYFKGLNSSGGGLGEIRIDGSKLDSYNFYGPSTVEGQDMYLWTIGLTKGVHKLSLTAVARPNGSWGMNMYPMTMRLVAKEGLPVLESVQAEADKQLLMVGQQAALSVKVTYDDGYTGAIKDGLISFGSSDEQVLQTNANGQVTAITPGTADIIVKASVRGTERQTSVPFSVTDKQLGSLDVIAAQPELVVGLSTTLTVTGKLTDGTPIGLDDVQLRYRSLDESIASVDALGNVKAVAEGTAGIEVEATLGGAVVKQTVTITVVKVALAQVMITLPREQVYPGQVTKAKVTGVMNNGAAADLSEVGTQLTFTSLDERIAAVDADGTIRPAVPGETEIQVRVVRDGGEKTAKAKLVVLDDTNIQNAKERTTVYTPEKIANARANIDRFEWAKAERDNAVHEADKYVALGYDFWWNLITTQELPRGSAVNEEAGSPITGREIDRYGFYPYSYDPAGDPWKITDPSSGYKFPTNDFAAYYKSGLNVQGEFDPARADRSLLVNTLYPEKGEKWGVDDGFGWTDEKGNKYTFVAYYNHWAIWNGEKGVIVKALNALRDAYVYTGDLKYARTGAILLDRVADVYPDMDSTVFKWDDGFRNSHGGTGVGKAIGSIWETLLIPSFVKAYDAFFPAMDDPEIVGFLKEKAAEHQIAVPKSTAEAVRKNIEDGILKQVYPAVKQAQIRGNTGMHQSALALAAVVYDTFPETKEWLDFNFQAGGLESSPWRTTGGNLLPLLVNDLDRDGLGYEASPGYNRLWFEQLKQVADVLIGYDKYPAADMYQHPKFKKMFTSFHPLILSERYTANIGDNGNTGKPGLVLSYNDFVAAFEAYGDPEFAQLAYLYNGNRTDGIRGDIFSADPEKVSRDIRQVVDQYGRVKAKSGNLTGFGFTALRDGVNYAISAGISYSFIGMSPSEASVAFKNFPASGTVQLEAETDGAVLSYEFEVAEGGTYDLDLRAFKATSYGIYDIYLDGRKLREFDFYGSSGAATKQETIEAASRLEAGKHTISFVGTKKNDKSSNYKLGVISLIMLDAEARRQQNDAELKGNTLRDLTLYYGRTSESHAHRDALNLGLHAFGLDLAPDLGYPERTGEWPTRQEWSSNTISHNTVVVDKVMQEGIWDGTPLHYDGNGDVQLIDVDMPAAYPQTDMYRRTSAMIKVDDMNSYYVDLFRVNGGSEHHFSFHGGEGTVTTEGLQLTKQASGTYAGPDIAYGQRPDSVPGWGYKGSGFHYLANVEKDQAPAGPFSVDWKLKNDGTLPADKEPHLKLTMLNKVNDVALADGIPPVNGSNPDSLKYMIAHRKGSGLNSLFASVLQPYLNEAFIAAVEQVPVLANGQPVGDDQAAAVKVVLKNGRTDYIVQALDSKTVYTIDEAIVFQGFFGVYSEKDGLPVSGYVNDGTMIGRADRLYVQAEQGQITGKIADFTKSLSMANEIVVEADLQGLDPSKLAGTSIYVANDGKRNAVYEIIGVTRLDEGKYKFDIGDITLIRSYLDSNDLSKGFVYDIAAGQSFVIPLSASRSASEPEEPAIELKTLSISGLPAALKAGTKASAAVTAGYDDGSEADVTPFAGFASSKESVAEIAANGTVTARTAGQTVITATYGGLSTAFTLTVLADDRNPGVPPATGTDQQSGSDTNQPNSSMLLELMPAQALAESGKMPAVSLPAGKQGVVIAAAIVHKLAETGLNITGDAIELTIPKDVFGELLKRASSEGMMNAKVTVWLMPLNEADEDNMLEQVKVSGNVVLKPGGGMYELKLTAEENGERISLEVFPAPIRVKLKIAQGADDRLLGVYLIGEDGELSYMGGQKSGEYMEADLNHFSTYALLEYARTYEDVADGYWAAEVIKELSAKHIVTGTTDTLFAPLREVTRAEFAALLTRTLGLREPAGQTDALIFADVLPEQWYAGAVAAAVKAGLVEGIGASQFAPDRPVSREEMAVMLVRAYELSTGRKAEPEEEASFADRDQASDWALHSLAAAEKLGLLAGREDGMFVPRGTLNRAESAQAVYRLVPMNQ</sequence>
<feature type="signal peptide" evidence="3">
    <location>
        <begin position="1"/>
        <end position="35"/>
    </location>
</feature>
<dbReference type="Proteomes" id="UP000250369">
    <property type="component" value="Unassembled WGS sequence"/>
</dbReference>
<evidence type="ECO:0000256" key="2">
    <source>
        <dbReference type="SAM" id="MobiDB-lite"/>
    </source>
</evidence>
<dbReference type="PROSITE" id="PS51272">
    <property type="entry name" value="SLH"/>
    <property type="match status" value="3"/>
</dbReference>
<dbReference type="Pfam" id="PF00395">
    <property type="entry name" value="SLH"/>
    <property type="match status" value="3"/>
</dbReference>
<dbReference type="SMART" id="SM00635">
    <property type="entry name" value="BID_2"/>
    <property type="match status" value="4"/>
</dbReference>
<organism evidence="5 6">
    <name type="scientific">Paenibacillus contaminans</name>
    <dbReference type="NCBI Taxonomy" id="450362"/>
    <lineage>
        <taxon>Bacteria</taxon>
        <taxon>Bacillati</taxon>
        <taxon>Bacillota</taxon>
        <taxon>Bacilli</taxon>
        <taxon>Bacillales</taxon>
        <taxon>Paenibacillaceae</taxon>
        <taxon>Paenibacillus</taxon>
    </lineage>
</organism>
<dbReference type="EMBL" id="QMFB01000030">
    <property type="protein sequence ID" value="RAV13335.1"/>
    <property type="molecule type" value="Genomic_DNA"/>
</dbReference>
<keyword evidence="3" id="KW-0732">Signal</keyword>
<dbReference type="GO" id="GO:0016829">
    <property type="term" value="F:lyase activity"/>
    <property type="evidence" value="ECO:0007669"/>
    <property type="project" value="InterPro"/>
</dbReference>
<dbReference type="SUPFAM" id="SSF49785">
    <property type="entry name" value="Galactose-binding domain-like"/>
    <property type="match status" value="2"/>
</dbReference>
<dbReference type="InterPro" id="IPR012480">
    <property type="entry name" value="Hepar_II_III_C"/>
</dbReference>
<accession>A0A329LZA9</accession>
<comment type="subcellular location">
    <subcellularLocation>
        <location evidence="1">Cell envelope</location>
    </subcellularLocation>
</comment>
<evidence type="ECO:0000313" key="6">
    <source>
        <dbReference type="Proteomes" id="UP000250369"/>
    </source>
</evidence>
<evidence type="ECO:0000256" key="3">
    <source>
        <dbReference type="SAM" id="SignalP"/>
    </source>
</evidence>
<dbReference type="GO" id="GO:0030313">
    <property type="term" value="C:cell envelope"/>
    <property type="evidence" value="ECO:0007669"/>
    <property type="project" value="UniProtKB-SubCell"/>
</dbReference>
<dbReference type="Pfam" id="PF02368">
    <property type="entry name" value="Big_2"/>
    <property type="match status" value="1"/>
</dbReference>
<dbReference type="RefSeq" id="WP_113035399.1">
    <property type="nucleotide sequence ID" value="NZ_QMFB01000030.1"/>
</dbReference>
<dbReference type="InterPro" id="IPR008929">
    <property type="entry name" value="Chondroitin_lyas"/>
</dbReference>
<evidence type="ECO:0000259" key="4">
    <source>
        <dbReference type="PROSITE" id="PS51272"/>
    </source>
</evidence>
<dbReference type="Gene3D" id="1.50.10.100">
    <property type="entry name" value="Chondroitin AC/alginate lyase"/>
    <property type="match status" value="1"/>
</dbReference>
<feature type="chain" id="PRO_5038632409" description="SLH domain-containing protein" evidence="3">
    <location>
        <begin position="36"/>
        <end position="2121"/>
    </location>
</feature>
<proteinExistence type="predicted"/>
<dbReference type="Gene3D" id="2.60.120.260">
    <property type="entry name" value="Galactose-binding domain-like"/>
    <property type="match status" value="2"/>
</dbReference>
<dbReference type="InterPro" id="IPR051465">
    <property type="entry name" value="Cell_Envelope_Struct_Comp"/>
</dbReference>
<protein>
    <recommendedName>
        <fullName evidence="4">SLH domain-containing protein</fullName>
    </recommendedName>
</protein>
<dbReference type="Pfam" id="PF07940">
    <property type="entry name" value="Hepar_II_III_C"/>
    <property type="match status" value="1"/>
</dbReference>
<dbReference type="Gene3D" id="2.70.98.70">
    <property type="match status" value="1"/>
</dbReference>
<dbReference type="CDD" id="cd02795">
    <property type="entry name" value="CBM6-CBM35-CBM36_like"/>
    <property type="match status" value="1"/>
</dbReference>
<feature type="domain" description="SLH" evidence="4">
    <location>
        <begin position="1935"/>
        <end position="1996"/>
    </location>
</feature>
<reference evidence="5 6" key="1">
    <citation type="journal article" date="2009" name="Int. J. Syst. Evol. Microbiol.">
        <title>Paenibacillus contaminans sp. nov., isolated from a contaminated laboratory plate.</title>
        <authorList>
            <person name="Chou J.H."/>
            <person name="Lee J.H."/>
            <person name="Lin M.C."/>
            <person name="Chang P.S."/>
            <person name="Arun A.B."/>
            <person name="Young C.C."/>
            <person name="Chen W.M."/>
        </authorList>
    </citation>
    <scope>NUCLEOTIDE SEQUENCE [LARGE SCALE GENOMIC DNA]</scope>
    <source>
        <strain evidence="5 6">CKOBP-6</strain>
    </source>
</reference>
<evidence type="ECO:0000313" key="5">
    <source>
        <dbReference type="EMBL" id="RAV13335.1"/>
    </source>
</evidence>
<dbReference type="PANTHER" id="PTHR43308:SF5">
    <property type="entry name" value="S-LAYER PROTEIN _ PEPTIDOGLYCAN ENDO-BETA-N-ACETYLGLUCOSAMINIDASE"/>
    <property type="match status" value="1"/>
</dbReference>
<feature type="domain" description="SLH" evidence="4">
    <location>
        <begin position="1998"/>
        <end position="2061"/>
    </location>
</feature>
<dbReference type="Gene3D" id="2.60.40.1080">
    <property type="match status" value="4"/>
</dbReference>
<dbReference type="SUPFAM" id="SSF48230">
    <property type="entry name" value="Chondroitin AC/alginate lyase"/>
    <property type="match status" value="1"/>
</dbReference>
<name>A0A329LZA9_9BACL</name>
<comment type="caution">
    <text evidence="5">The sequence shown here is derived from an EMBL/GenBank/DDBJ whole genome shotgun (WGS) entry which is preliminary data.</text>
</comment>
<dbReference type="InterPro" id="IPR001119">
    <property type="entry name" value="SLH_dom"/>
</dbReference>
<dbReference type="PANTHER" id="PTHR43308">
    <property type="entry name" value="OUTER MEMBRANE PROTEIN ALPHA-RELATED"/>
    <property type="match status" value="1"/>
</dbReference>
<feature type="compositionally biased region" description="Polar residues" evidence="2">
    <location>
        <begin position="1734"/>
        <end position="1748"/>
    </location>
</feature>
<dbReference type="InterPro" id="IPR008964">
    <property type="entry name" value="Invasin/intimin_cell_adhesion"/>
</dbReference>
<evidence type="ECO:0000256" key="1">
    <source>
        <dbReference type="ARBA" id="ARBA00004196"/>
    </source>
</evidence>
<dbReference type="SUPFAM" id="SSF49373">
    <property type="entry name" value="Invasin/intimin cell-adhesion fragments"/>
    <property type="match status" value="3"/>
</dbReference>
<dbReference type="InterPro" id="IPR008979">
    <property type="entry name" value="Galactose-bd-like_sf"/>
</dbReference>